<dbReference type="Proteomes" id="UP000010798">
    <property type="component" value="Chromosome"/>
</dbReference>
<feature type="domain" description="Cytochrome C Planctomycete-type" evidence="3">
    <location>
        <begin position="108"/>
        <end position="164"/>
    </location>
</feature>
<feature type="chain" id="PRO_5003940078" evidence="2">
    <location>
        <begin position="22"/>
        <end position="509"/>
    </location>
</feature>
<organism evidence="4 5">
    <name type="scientific">Singulisphaera acidiphila (strain ATCC BAA-1392 / DSM 18658 / VKM B-2454 / MOB10)</name>
    <dbReference type="NCBI Taxonomy" id="886293"/>
    <lineage>
        <taxon>Bacteria</taxon>
        <taxon>Pseudomonadati</taxon>
        <taxon>Planctomycetota</taxon>
        <taxon>Planctomycetia</taxon>
        <taxon>Isosphaerales</taxon>
        <taxon>Isosphaeraceae</taxon>
        <taxon>Singulisphaera</taxon>
    </lineage>
</organism>
<dbReference type="Pfam" id="PF07635">
    <property type="entry name" value="PSCyt1"/>
    <property type="match status" value="1"/>
</dbReference>
<gene>
    <name evidence="4" type="ordered locus">Sinac_2583</name>
</gene>
<dbReference type="PANTHER" id="PTHR35889">
    <property type="entry name" value="CYCLOINULO-OLIGOSACCHARIDE FRUCTANOTRANSFERASE-RELATED"/>
    <property type="match status" value="1"/>
</dbReference>
<dbReference type="InterPro" id="IPR036909">
    <property type="entry name" value="Cyt_c-like_dom_sf"/>
</dbReference>
<feature type="signal peptide" evidence="2">
    <location>
        <begin position="1"/>
        <end position="21"/>
    </location>
</feature>
<dbReference type="OrthoDB" id="9809746at2"/>
<keyword evidence="5" id="KW-1185">Reference proteome</keyword>
<dbReference type="EMBL" id="CP003364">
    <property type="protein sequence ID" value="AGA26885.1"/>
    <property type="molecule type" value="Genomic_DNA"/>
</dbReference>
<name>L0DDG1_SINAD</name>
<feature type="region of interest" description="Disordered" evidence="1">
    <location>
        <begin position="333"/>
        <end position="365"/>
    </location>
</feature>
<accession>L0DDG1</accession>
<dbReference type="PANTHER" id="PTHR35889:SF3">
    <property type="entry name" value="F-BOX DOMAIN-CONTAINING PROTEIN"/>
    <property type="match status" value="1"/>
</dbReference>
<dbReference type="HOGENOM" id="CLU_575915_0_0_0"/>
<evidence type="ECO:0000313" key="4">
    <source>
        <dbReference type="EMBL" id="AGA26885.1"/>
    </source>
</evidence>
<protein>
    <submittedName>
        <fullName evidence="4">Planctomycete cytochrome C</fullName>
    </submittedName>
</protein>
<dbReference type="AlphaFoldDB" id="L0DDG1"/>
<evidence type="ECO:0000256" key="2">
    <source>
        <dbReference type="SAM" id="SignalP"/>
    </source>
</evidence>
<evidence type="ECO:0000256" key="1">
    <source>
        <dbReference type="SAM" id="MobiDB-lite"/>
    </source>
</evidence>
<feature type="region of interest" description="Disordered" evidence="1">
    <location>
        <begin position="23"/>
        <end position="91"/>
    </location>
</feature>
<dbReference type="eggNOG" id="COG2010">
    <property type="taxonomic scope" value="Bacteria"/>
</dbReference>
<dbReference type="KEGG" id="saci:Sinac_2583"/>
<dbReference type="GO" id="GO:0020037">
    <property type="term" value="F:heme binding"/>
    <property type="evidence" value="ECO:0007669"/>
    <property type="project" value="InterPro"/>
</dbReference>
<dbReference type="STRING" id="886293.Sinac_2583"/>
<evidence type="ECO:0000259" key="3">
    <source>
        <dbReference type="Pfam" id="PF07635"/>
    </source>
</evidence>
<evidence type="ECO:0000313" key="5">
    <source>
        <dbReference type="Proteomes" id="UP000010798"/>
    </source>
</evidence>
<reference evidence="4 5" key="1">
    <citation type="submission" date="2012-02" db="EMBL/GenBank/DDBJ databases">
        <title>Complete sequence of chromosome of Singulisphaera acidiphila DSM 18658.</title>
        <authorList>
            <consortium name="US DOE Joint Genome Institute (JGI-PGF)"/>
            <person name="Lucas S."/>
            <person name="Copeland A."/>
            <person name="Lapidus A."/>
            <person name="Glavina del Rio T."/>
            <person name="Dalin E."/>
            <person name="Tice H."/>
            <person name="Bruce D."/>
            <person name="Goodwin L."/>
            <person name="Pitluck S."/>
            <person name="Peters L."/>
            <person name="Ovchinnikova G."/>
            <person name="Chertkov O."/>
            <person name="Kyrpides N."/>
            <person name="Mavromatis K."/>
            <person name="Ivanova N."/>
            <person name="Brettin T."/>
            <person name="Detter J.C."/>
            <person name="Han C."/>
            <person name="Larimer F."/>
            <person name="Land M."/>
            <person name="Hauser L."/>
            <person name="Markowitz V."/>
            <person name="Cheng J.-F."/>
            <person name="Hugenholtz P."/>
            <person name="Woyke T."/>
            <person name="Wu D."/>
            <person name="Tindall B."/>
            <person name="Pomrenke H."/>
            <person name="Brambilla E."/>
            <person name="Klenk H.-P."/>
            <person name="Eisen J.A."/>
        </authorList>
    </citation>
    <scope>NUCLEOTIDE SEQUENCE [LARGE SCALE GENOMIC DNA]</scope>
    <source>
        <strain evidence="5">ATCC BAA-1392 / DSM 18658 / VKM B-2454 / MOB10</strain>
    </source>
</reference>
<dbReference type="GO" id="GO:0009055">
    <property type="term" value="F:electron transfer activity"/>
    <property type="evidence" value="ECO:0007669"/>
    <property type="project" value="InterPro"/>
</dbReference>
<proteinExistence type="predicted"/>
<dbReference type="SUPFAM" id="SSF46626">
    <property type="entry name" value="Cytochrome c"/>
    <property type="match status" value="1"/>
</dbReference>
<dbReference type="InterPro" id="IPR011429">
    <property type="entry name" value="Cyt_c_Planctomycete-type"/>
</dbReference>
<sequence>MLRILSSLGFVCLTLATVALSEETSRRPASLRPDNAQGGEVTDRQPHTAPQIIRIAQKTRGKKKMEKDKSAEPDDATPTPPAGNKPASAETEGLKFSRDIAPILVGNCIGCHNEKAMAKNGKLDLTTFEKIQKGGAGGAGFVAGMPEESHLYLRLTGDETPRMPRGANRQLSEATIEKVGAWLKAGAVFDGKDPKALLTSYASTPEQLRTAELEKLSVADRDKLVETKGIERWKKGNSKATPQVTPGKNFMLFGVLPKGRVTSTLKVADTQYPKIVGLIAPSGSSEPLEKIGLYVFNERSEFVEFVRSNENREVDKLEQGTASLNVPEPYVAVIDPLGGHDEPAGPARRPSRSKKKSRDDSTEAERTLGGLITDYVAAGVVRRESEKAPVWLSLGLGSFFGSRVDPRSPSTQHLRRAAYQQFDQGWTNRANDALGGEGKPESVRAIGFGIIEALAMEPQTQASFPLFVKGLIENPGKLDDVIKDSLGADRAQFLAGTGEFVATHYGRSR</sequence>
<keyword evidence="2" id="KW-0732">Signal</keyword>